<comment type="caution">
    <text evidence="1">The sequence shown here is derived from an EMBL/GenBank/DDBJ whole genome shotgun (WGS) entry which is preliminary data.</text>
</comment>
<protein>
    <submittedName>
        <fullName evidence="1">Uncharacterized protein</fullName>
    </submittedName>
</protein>
<dbReference type="eggNOG" id="ENOG503497N">
    <property type="taxonomic scope" value="Bacteria"/>
</dbReference>
<reference evidence="1" key="1">
    <citation type="submission" date="2010-05" db="EMBL/GenBank/DDBJ databases">
        <title>The draft genome of Desulfonatronospira thiodismutans ASO3-1.</title>
        <authorList>
            <consortium name="US DOE Joint Genome Institute (JGI-PGF)"/>
            <person name="Lucas S."/>
            <person name="Copeland A."/>
            <person name="Lapidus A."/>
            <person name="Cheng J.-F."/>
            <person name="Bruce D."/>
            <person name="Goodwin L."/>
            <person name="Pitluck S."/>
            <person name="Chertkov O."/>
            <person name="Brettin T."/>
            <person name="Detter J.C."/>
            <person name="Han C."/>
            <person name="Land M.L."/>
            <person name="Hauser L."/>
            <person name="Kyrpides N."/>
            <person name="Mikhailova N."/>
            <person name="Muyzer G."/>
            <person name="Woyke T."/>
        </authorList>
    </citation>
    <scope>NUCLEOTIDE SEQUENCE [LARGE SCALE GENOMIC DNA]</scope>
    <source>
        <strain evidence="1">ASO3-1</strain>
    </source>
</reference>
<evidence type="ECO:0000313" key="1">
    <source>
        <dbReference type="EMBL" id="EFI35663.1"/>
    </source>
</evidence>
<proteinExistence type="predicted"/>
<organism evidence="1 2">
    <name type="scientific">Desulfonatronospira thiodismutans ASO3-1</name>
    <dbReference type="NCBI Taxonomy" id="555779"/>
    <lineage>
        <taxon>Bacteria</taxon>
        <taxon>Pseudomonadati</taxon>
        <taxon>Thermodesulfobacteriota</taxon>
        <taxon>Desulfovibrionia</taxon>
        <taxon>Desulfovibrionales</taxon>
        <taxon>Desulfonatronovibrionaceae</taxon>
        <taxon>Desulfonatronospira</taxon>
    </lineage>
</organism>
<dbReference type="AlphaFoldDB" id="D6SLV2"/>
<gene>
    <name evidence="1" type="ORF">Dthio_PD3092</name>
</gene>
<dbReference type="OrthoDB" id="5470424at2"/>
<sequence length="270" mass="30995">MAGPPKIIHFPYMHEELVSPGLRPMGLFLNPGIKDPLDIFFTPQGLVLDKGLSEYFLEQCRQFGEQFKKTSDMTHLGMAQMEDFYTGSTQSIQYELSTYGKSDEAKEDHKEDLLQAQQYLLLNFALEERLLELGRIDADLSLSWSSFDESLGIDDEEEHFQNIARQSISPQISTDHWQKLLKAYTAFLPPQGILLVHEESVSQELQEYGIAWERHDPDHFFPGLADRKGLDFFCATLNLDKIDKKKQTFAREVKLLRAVSSTNSLQQTKE</sequence>
<name>D6SLV2_9BACT</name>
<evidence type="ECO:0000313" key="2">
    <source>
        <dbReference type="Proteomes" id="UP000005496"/>
    </source>
</evidence>
<accession>D6SLV2</accession>
<dbReference type="Proteomes" id="UP000005496">
    <property type="component" value="Unassembled WGS sequence"/>
</dbReference>
<keyword evidence="2" id="KW-1185">Reference proteome</keyword>
<dbReference type="RefSeq" id="WP_008868792.1">
    <property type="nucleotide sequence ID" value="NZ_ACJN02000001.1"/>
</dbReference>
<dbReference type="EMBL" id="ACJN02000001">
    <property type="protein sequence ID" value="EFI35663.1"/>
    <property type="molecule type" value="Genomic_DNA"/>
</dbReference>